<dbReference type="InterPro" id="IPR050508">
    <property type="entry name" value="Methyltransf_Superfamily"/>
</dbReference>
<dbReference type="SUPFAM" id="SSF53335">
    <property type="entry name" value="S-adenosyl-L-methionine-dependent methyltransferases"/>
    <property type="match status" value="1"/>
</dbReference>
<dbReference type="Pfam" id="PF08241">
    <property type="entry name" value="Methyltransf_11"/>
    <property type="match status" value="1"/>
</dbReference>
<organism evidence="2">
    <name type="scientific">uncultured Nocardioidaceae bacterium</name>
    <dbReference type="NCBI Taxonomy" id="253824"/>
    <lineage>
        <taxon>Bacteria</taxon>
        <taxon>Bacillati</taxon>
        <taxon>Actinomycetota</taxon>
        <taxon>Actinomycetes</taxon>
        <taxon>Propionibacteriales</taxon>
        <taxon>Nocardioidaceae</taxon>
        <taxon>environmental samples</taxon>
    </lineage>
</organism>
<dbReference type="EMBL" id="CADCUI010000007">
    <property type="protein sequence ID" value="CAA9330433.1"/>
    <property type="molecule type" value="Genomic_DNA"/>
</dbReference>
<dbReference type="CDD" id="cd02440">
    <property type="entry name" value="AdoMet_MTases"/>
    <property type="match status" value="1"/>
</dbReference>
<dbReference type="InterPro" id="IPR029063">
    <property type="entry name" value="SAM-dependent_MTases_sf"/>
</dbReference>
<reference evidence="2" key="1">
    <citation type="submission" date="2020-02" db="EMBL/GenBank/DDBJ databases">
        <authorList>
            <person name="Meier V. D."/>
        </authorList>
    </citation>
    <scope>NUCLEOTIDE SEQUENCE</scope>
    <source>
        <strain evidence="2">AVDCRST_MAG34</strain>
    </source>
</reference>
<protein>
    <recommendedName>
        <fullName evidence="1">Methyltransferase type 11 domain-containing protein</fullName>
    </recommendedName>
</protein>
<sequence>MVPDPVSLGDWLHEGTSDPREVADRYDAWAQSYDADLASWSYRAPAVVAETVVTRRPGADSALDVGCGTGLVGRALRARGFSGQILGLDISQASLQIAEQGGAYDSLERADLQQPLAVEDESVDAVVCAGVMTYLPDVEEVWREFARVVRPGGLVVVTQRDDLWDTRRCRAVVDRLQTQGVWTTLDISGPAPYLPEGYGGTPEVGCYYLTALIS</sequence>
<evidence type="ECO:0000313" key="2">
    <source>
        <dbReference type="EMBL" id="CAA9330433.1"/>
    </source>
</evidence>
<dbReference type="Gene3D" id="3.40.50.150">
    <property type="entry name" value="Vaccinia Virus protein VP39"/>
    <property type="match status" value="1"/>
</dbReference>
<proteinExistence type="predicted"/>
<gene>
    <name evidence="2" type="ORF">AVDCRST_MAG34-221</name>
</gene>
<feature type="domain" description="Methyltransferase type 11" evidence="1">
    <location>
        <begin position="63"/>
        <end position="157"/>
    </location>
</feature>
<dbReference type="InterPro" id="IPR013216">
    <property type="entry name" value="Methyltransf_11"/>
</dbReference>
<dbReference type="GO" id="GO:0008757">
    <property type="term" value="F:S-adenosylmethionine-dependent methyltransferase activity"/>
    <property type="evidence" value="ECO:0007669"/>
    <property type="project" value="InterPro"/>
</dbReference>
<accession>A0A6J4LJC1</accession>
<dbReference type="AlphaFoldDB" id="A0A6J4LJC1"/>
<evidence type="ECO:0000259" key="1">
    <source>
        <dbReference type="Pfam" id="PF08241"/>
    </source>
</evidence>
<name>A0A6J4LJC1_9ACTN</name>
<dbReference type="PANTHER" id="PTHR42912">
    <property type="entry name" value="METHYLTRANSFERASE"/>
    <property type="match status" value="1"/>
</dbReference>